<dbReference type="RefSeq" id="WP_012102940.1">
    <property type="nucleotide sequence ID" value="NC_009706.1"/>
</dbReference>
<dbReference type="AlphaFoldDB" id="A5N0G4"/>
<dbReference type="STRING" id="431943.CKL_2598"/>
<dbReference type="Proteomes" id="UP000002411">
    <property type="component" value="Chromosome"/>
</dbReference>
<keyword evidence="1" id="KW-0472">Membrane</keyword>
<keyword evidence="3" id="KW-1185">Reference proteome</keyword>
<evidence type="ECO:0000313" key="2">
    <source>
        <dbReference type="EMBL" id="EDK34610.1"/>
    </source>
</evidence>
<keyword evidence="1" id="KW-0812">Transmembrane</keyword>
<keyword evidence="1" id="KW-1133">Transmembrane helix</keyword>
<feature type="transmembrane region" description="Helical" evidence="1">
    <location>
        <begin position="81"/>
        <end position="100"/>
    </location>
</feature>
<gene>
    <name evidence="2" type="ordered locus">CKL_2598</name>
</gene>
<dbReference type="KEGG" id="ckl:CKL_2598"/>
<evidence type="ECO:0000313" key="3">
    <source>
        <dbReference type="Proteomes" id="UP000002411"/>
    </source>
</evidence>
<dbReference type="HOGENOM" id="CLU_2245241_0_0_9"/>
<sequence length="104" mass="11993">MKNKSVSLSFSLSSSEASWVMVGYSIIMAVGAGTYIAENQNFQLYKTKTNLFYTNLFIFSFFHSLRLCIRCGINLNRLSQVLFSFSLADTMSYFFLFWAFSAFY</sequence>
<evidence type="ECO:0000256" key="1">
    <source>
        <dbReference type="SAM" id="Phobius"/>
    </source>
</evidence>
<dbReference type="EMBL" id="CP000673">
    <property type="protein sequence ID" value="EDK34610.1"/>
    <property type="molecule type" value="Genomic_DNA"/>
</dbReference>
<organism evidence="2 3">
    <name type="scientific">Clostridium kluyveri (strain ATCC 8527 / DSM 555 / NBRC 12016 / NCIMB 10680 / K1)</name>
    <dbReference type="NCBI Taxonomy" id="431943"/>
    <lineage>
        <taxon>Bacteria</taxon>
        <taxon>Bacillati</taxon>
        <taxon>Bacillota</taxon>
        <taxon>Clostridia</taxon>
        <taxon>Eubacteriales</taxon>
        <taxon>Clostridiaceae</taxon>
        <taxon>Clostridium</taxon>
    </lineage>
</organism>
<feature type="transmembrane region" description="Helical" evidence="1">
    <location>
        <begin position="21"/>
        <end position="38"/>
    </location>
</feature>
<accession>A5N0G4</accession>
<reference evidence="2 3" key="1">
    <citation type="journal article" date="2008" name="Proc. Natl. Acad. Sci. U.S.A.">
        <title>The genome of Clostridium kluyveri, a strict anaerobe with unique metabolic features.</title>
        <authorList>
            <person name="Seedorf H."/>
            <person name="Fricke W.F."/>
            <person name="Veith B."/>
            <person name="Brueggemann H."/>
            <person name="Liesegang H."/>
            <person name="Strittmatter A."/>
            <person name="Miethke M."/>
            <person name="Buckel W."/>
            <person name="Hinderberger J."/>
            <person name="Li F."/>
            <person name="Hagemeier C."/>
            <person name="Thauer R.K."/>
            <person name="Gottschalk G."/>
        </authorList>
    </citation>
    <scope>NUCLEOTIDE SEQUENCE [LARGE SCALE GENOMIC DNA]</scope>
    <source>
        <strain evidence="3">ATCC 8527 / DSM 555 / NCIMB 10680</strain>
    </source>
</reference>
<feature type="transmembrane region" description="Helical" evidence="1">
    <location>
        <begin position="50"/>
        <end position="69"/>
    </location>
</feature>
<name>A5N0G4_CLOK5</name>
<proteinExistence type="predicted"/>
<protein>
    <submittedName>
        <fullName evidence="2">Uncharacterized protein</fullName>
    </submittedName>
</protein>